<dbReference type="InterPro" id="IPR036322">
    <property type="entry name" value="WD40_repeat_dom_sf"/>
</dbReference>
<dbReference type="GO" id="GO:0005198">
    <property type="term" value="F:structural molecule activity"/>
    <property type="evidence" value="ECO:0007669"/>
    <property type="project" value="InterPro"/>
</dbReference>
<dbReference type="PANTHER" id="PTHR11024">
    <property type="entry name" value="NUCLEAR PORE COMPLEX PROTEIN SEC13 / SEH1 FAMILY MEMBER"/>
    <property type="match status" value="1"/>
</dbReference>
<dbReference type="PANTHER" id="PTHR11024:SF3">
    <property type="entry name" value="NUCLEOPORIN SEH1"/>
    <property type="match status" value="1"/>
</dbReference>
<dbReference type="InterPro" id="IPR001680">
    <property type="entry name" value="WD40_rpt"/>
</dbReference>
<sequence length="149" mass="15584">MEKSLATLDKGTTCSAWNYSGQRLATGSTDGTLSIFDSRDPASSSSSFSCTSKSRVNEAQAGIVKVVWVPPEYGDAVACICTDGTVSLWEEVVEGISVTSQVPQSGALNTIPEVPHEFDFSGLSPEIGSLVRRSASERVTATSIGISCA</sequence>
<dbReference type="GO" id="GO:0035859">
    <property type="term" value="C:Seh1-associated complex"/>
    <property type="evidence" value="ECO:0007669"/>
    <property type="project" value="TreeGrafter"/>
</dbReference>
<evidence type="ECO:0000256" key="1">
    <source>
        <dbReference type="ARBA" id="ARBA00004259"/>
    </source>
</evidence>
<evidence type="ECO:0000256" key="5">
    <source>
        <dbReference type="ARBA" id="ARBA00022737"/>
    </source>
</evidence>
<dbReference type="GO" id="GO:0034198">
    <property type="term" value="P:cellular response to amino acid starvation"/>
    <property type="evidence" value="ECO:0007669"/>
    <property type="project" value="TreeGrafter"/>
</dbReference>
<proteinExistence type="inferred from homology"/>
<dbReference type="SUPFAM" id="SSF50978">
    <property type="entry name" value="WD40 repeat-like"/>
    <property type="match status" value="1"/>
</dbReference>
<evidence type="ECO:0000256" key="6">
    <source>
        <dbReference type="ARBA" id="ARBA00022927"/>
    </source>
</evidence>
<reference evidence="9" key="1">
    <citation type="submission" date="2018-02" db="EMBL/GenBank/DDBJ databases">
        <authorList>
            <person name="Cohen D.B."/>
            <person name="Kent A.D."/>
        </authorList>
    </citation>
    <scope>NUCLEOTIDE SEQUENCE</scope>
</reference>
<dbReference type="GO" id="GO:0015031">
    <property type="term" value="P:protein transport"/>
    <property type="evidence" value="ECO:0007669"/>
    <property type="project" value="UniProtKB-KW"/>
</dbReference>
<evidence type="ECO:0000313" key="8">
    <source>
        <dbReference type="EMBL" id="SPC87519.1"/>
    </source>
</evidence>
<dbReference type="Pfam" id="PF00400">
    <property type="entry name" value="WD40"/>
    <property type="match status" value="1"/>
</dbReference>
<keyword evidence="7" id="KW-0539">Nucleus</keyword>
<dbReference type="Gene3D" id="2.130.10.10">
    <property type="entry name" value="YVTN repeat-like/Quinoprotein amine dehydrogenase"/>
    <property type="match status" value="1"/>
</dbReference>
<evidence type="ECO:0000313" key="9">
    <source>
        <dbReference type="EMBL" id="SPD23784.1"/>
    </source>
</evidence>
<comment type="subcellular location">
    <subcellularLocation>
        <location evidence="1">Nucleus envelope</location>
    </subcellularLocation>
</comment>
<dbReference type="InterPro" id="IPR015943">
    <property type="entry name" value="WD40/YVTN_repeat-like_dom_sf"/>
</dbReference>
<evidence type="ECO:0000256" key="2">
    <source>
        <dbReference type="ARBA" id="ARBA00010102"/>
    </source>
</evidence>
<gene>
    <name evidence="8" type="ORF">FSB_LOCUS15401</name>
    <name evidence="9" type="ORF">FSB_LOCUS51666</name>
</gene>
<dbReference type="SMART" id="SM00320">
    <property type="entry name" value="WD40"/>
    <property type="match status" value="2"/>
</dbReference>
<dbReference type="EMBL" id="OIVN01005730">
    <property type="protein sequence ID" value="SPD23784.1"/>
    <property type="molecule type" value="Genomic_DNA"/>
</dbReference>
<evidence type="ECO:0000256" key="4">
    <source>
        <dbReference type="ARBA" id="ARBA00022574"/>
    </source>
</evidence>
<dbReference type="EMBL" id="OIVN01000926">
    <property type="protein sequence ID" value="SPC87519.1"/>
    <property type="molecule type" value="Genomic_DNA"/>
</dbReference>
<dbReference type="GO" id="GO:1904263">
    <property type="term" value="P:positive regulation of TORC1 signaling"/>
    <property type="evidence" value="ECO:0007669"/>
    <property type="project" value="TreeGrafter"/>
</dbReference>
<keyword evidence="6" id="KW-0653">Protein transport</keyword>
<evidence type="ECO:0008006" key="10">
    <source>
        <dbReference type="Google" id="ProtNLM"/>
    </source>
</evidence>
<accession>A0A2N9IHP3</accession>
<dbReference type="InterPro" id="IPR037363">
    <property type="entry name" value="Sec13/Seh1_fam"/>
</dbReference>
<dbReference type="AlphaFoldDB" id="A0A2N9IHP3"/>
<comment type="similarity">
    <text evidence="2">Belongs to the WD repeat SEC13 family.</text>
</comment>
<dbReference type="GO" id="GO:0031080">
    <property type="term" value="C:nuclear pore outer ring"/>
    <property type="evidence" value="ECO:0007669"/>
    <property type="project" value="TreeGrafter"/>
</dbReference>
<name>A0A2N9IHP3_FAGSY</name>
<evidence type="ECO:0000256" key="3">
    <source>
        <dbReference type="ARBA" id="ARBA00022448"/>
    </source>
</evidence>
<keyword evidence="3" id="KW-0813">Transport</keyword>
<keyword evidence="4" id="KW-0853">WD repeat</keyword>
<protein>
    <recommendedName>
        <fullName evidence="10">Anaphase-promoting complex subunit 4 WD40 domain-containing protein</fullName>
    </recommendedName>
</protein>
<organism evidence="9">
    <name type="scientific">Fagus sylvatica</name>
    <name type="common">Beechnut</name>
    <dbReference type="NCBI Taxonomy" id="28930"/>
    <lineage>
        <taxon>Eukaryota</taxon>
        <taxon>Viridiplantae</taxon>
        <taxon>Streptophyta</taxon>
        <taxon>Embryophyta</taxon>
        <taxon>Tracheophyta</taxon>
        <taxon>Spermatophyta</taxon>
        <taxon>Magnoliopsida</taxon>
        <taxon>eudicotyledons</taxon>
        <taxon>Gunneridae</taxon>
        <taxon>Pentapetalae</taxon>
        <taxon>rosids</taxon>
        <taxon>fabids</taxon>
        <taxon>Fagales</taxon>
        <taxon>Fagaceae</taxon>
        <taxon>Fagus</taxon>
    </lineage>
</organism>
<evidence type="ECO:0000256" key="7">
    <source>
        <dbReference type="ARBA" id="ARBA00023242"/>
    </source>
</evidence>
<keyword evidence="5" id="KW-0677">Repeat</keyword>